<reference evidence="3 4" key="1">
    <citation type="submission" date="2019-03" db="EMBL/GenBank/DDBJ databases">
        <authorList>
            <person name="Gonzalez-Pimentel J.L."/>
        </authorList>
    </citation>
    <scope>NUCLEOTIDE SEQUENCE [LARGE SCALE GENOMIC DNA]</scope>
    <source>
        <strain evidence="3 4">JCM 31289</strain>
    </source>
</reference>
<dbReference type="InterPro" id="IPR036938">
    <property type="entry name" value="PAP2/HPO_sf"/>
</dbReference>
<sequence>MGFALVTWQVAADGPLRRLDERVGRGARGQLLPAPLAEFLADLGGLAVALPVLALAVGYAGWRLWRTGARWWWGVPLAGAVAMAAVPAAIAPVKALIDRPAPPGPLAGTDGFYPSGHTATAAVAYGAAALLLRCAAARSRRPARRPSVAVRLALVLLNAGVGLGLVVRGYHWPLDVLGSWCLSGVLLLGLSLLCRRLPHPAPEAERPGPRGGQ</sequence>
<accession>A0A4Z0FS19</accession>
<comment type="caution">
    <text evidence="3">The sequence shown here is derived from an EMBL/GenBank/DDBJ whole genome shotgun (WGS) entry which is preliminary data.</text>
</comment>
<evidence type="ECO:0000256" key="1">
    <source>
        <dbReference type="SAM" id="Phobius"/>
    </source>
</evidence>
<feature type="domain" description="Phosphatidic acid phosphatase type 2/haloperoxidase" evidence="2">
    <location>
        <begin position="109"/>
        <end position="190"/>
    </location>
</feature>
<gene>
    <name evidence="3" type="ORF">E4099_30640</name>
</gene>
<evidence type="ECO:0000313" key="4">
    <source>
        <dbReference type="Proteomes" id="UP000297948"/>
    </source>
</evidence>
<evidence type="ECO:0000259" key="2">
    <source>
        <dbReference type="Pfam" id="PF01569"/>
    </source>
</evidence>
<protein>
    <submittedName>
        <fullName evidence="3">Phosphatase PAP2 family protein</fullName>
    </submittedName>
</protein>
<dbReference type="Proteomes" id="UP000297948">
    <property type="component" value="Unassembled WGS sequence"/>
</dbReference>
<dbReference type="OrthoDB" id="4870188at2"/>
<keyword evidence="1" id="KW-1133">Transmembrane helix</keyword>
<dbReference type="EMBL" id="SRID01000545">
    <property type="protein sequence ID" value="TGA85934.1"/>
    <property type="molecule type" value="Genomic_DNA"/>
</dbReference>
<evidence type="ECO:0000313" key="3">
    <source>
        <dbReference type="EMBL" id="TGA85934.1"/>
    </source>
</evidence>
<keyword evidence="1" id="KW-0812">Transmembrane</keyword>
<dbReference type="Pfam" id="PF01569">
    <property type="entry name" value="PAP2"/>
    <property type="match status" value="1"/>
</dbReference>
<dbReference type="InterPro" id="IPR000326">
    <property type="entry name" value="PAP2/HPO"/>
</dbReference>
<feature type="transmembrane region" description="Helical" evidence="1">
    <location>
        <begin position="117"/>
        <end position="136"/>
    </location>
</feature>
<keyword evidence="4" id="KW-1185">Reference proteome</keyword>
<feature type="transmembrane region" description="Helical" evidence="1">
    <location>
        <begin position="39"/>
        <end position="59"/>
    </location>
</feature>
<organism evidence="3 4">
    <name type="scientific">Streptomyces palmae</name>
    <dbReference type="NCBI Taxonomy" id="1701085"/>
    <lineage>
        <taxon>Bacteria</taxon>
        <taxon>Bacillati</taxon>
        <taxon>Actinomycetota</taxon>
        <taxon>Actinomycetes</taxon>
        <taxon>Kitasatosporales</taxon>
        <taxon>Streptomycetaceae</taxon>
        <taxon>Streptomyces</taxon>
    </lineage>
</organism>
<feature type="transmembrane region" description="Helical" evidence="1">
    <location>
        <begin position="148"/>
        <end position="170"/>
    </location>
</feature>
<name>A0A4Z0FS19_9ACTN</name>
<feature type="transmembrane region" description="Helical" evidence="1">
    <location>
        <begin position="71"/>
        <end position="97"/>
    </location>
</feature>
<feature type="transmembrane region" description="Helical" evidence="1">
    <location>
        <begin position="176"/>
        <end position="194"/>
    </location>
</feature>
<dbReference type="AlphaFoldDB" id="A0A4Z0FS19"/>
<keyword evidence="1" id="KW-0472">Membrane</keyword>
<proteinExistence type="predicted"/>
<dbReference type="Gene3D" id="1.20.144.10">
    <property type="entry name" value="Phosphatidic acid phosphatase type 2/haloperoxidase"/>
    <property type="match status" value="1"/>
</dbReference>
<dbReference type="SUPFAM" id="SSF48317">
    <property type="entry name" value="Acid phosphatase/Vanadium-dependent haloperoxidase"/>
    <property type="match status" value="1"/>
</dbReference>